<dbReference type="Pfam" id="PF00582">
    <property type="entry name" value="Usp"/>
    <property type="match status" value="2"/>
</dbReference>
<dbReference type="PRINTS" id="PR01438">
    <property type="entry name" value="UNVRSLSTRESS"/>
</dbReference>
<dbReference type="Proteomes" id="UP000641514">
    <property type="component" value="Unassembled WGS sequence"/>
</dbReference>
<dbReference type="Gene3D" id="3.40.50.620">
    <property type="entry name" value="HUPs"/>
    <property type="match status" value="2"/>
</dbReference>
<keyword evidence="6" id="KW-1185">Reference proteome</keyword>
<evidence type="ECO:0000256" key="1">
    <source>
        <dbReference type="ARBA" id="ARBA00008791"/>
    </source>
</evidence>
<evidence type="ECO:0000313" key="5">
    <source>
        <dbReference type="EMBL" id="GGC65911.1"/>
    </source>
</evidence>
<evidence type="ECO:0000313" key="6">
    <source>
        <dbReference type="Proteomes" id="UP000641514"/>
    </source>
</evidence>
<keyword evidence="3" id="KW-0067">ATP-binding</keyword>
<name>A0A916UA45_9ACTN</name>
<dbReference type="PANTHER" id="PTHR46268:SF27">
    <property type="entry name" value="UNIVERSAL STRESS PROTEIN RV2623"/>
    <property type="match status" value="1"/>
</dbReference>
<sequence length="293" mass="31094">MNQPNPNRTSRGKHWGTQPIAVVVDGTEESLRGVEWAAGEAALHKAGVMLVRPKGSVLRRVPGSVIDADVQRAREIIKAHNPDASIEVRTVGGGVKTGLVPVTLDAHMLVIAAGSEQGKRTRLGAPYAALLAAKAHCPIVVVPRNDLTATHVVVGIDGTESSEDAIAVAFEEAAARGAVLKAVHTWNDFQLTTAIAAEASLAWDEVETGEKVVLSTRLAGWRDKFPEVDVVEVVTKDSPARQLAHQSQSAALLVVGSHGRGPISGLIFRSTSETLMYASRCPLVVVRNGLRKE</sequence>
<dbReference type="AlphaFoldDB" id="A0A916UA45"/>
<reference evidence="5" key="2">
    <citation type="submission" date="2020-09" db="EMBL/GenBank/DDBJ databases">
        <authorList>
            <person name="Sun Q."/>
            <person name="Zhou Y."/>
        </authorList>
    </citation>
    <scope>NUCLEOTIDE SEQUENCE</scope>
    <source>
        <strain evidence="5">CGMCC 1.15478</strain>
    </source>
</reference>
<dbReference type="InterPro" id="IPR006015">
    <property type="entry name" value="Universal_stress_UspA"/>
</dbReference>
<feature type="domain" description="UspA" evidence="4">
    <location>
        <begin position="18"/>
        <end position="143"/>
    </location>
</feature>
<accession>A0A916UA45</accession>
<evidence type="ECO:0000256" key="2">
    <source>
        <dbReference type="ARBA" id="ARBA00022741"/>
    </source>
</evidence>
<gene>
    <name evidence="5" type="ORF">GCM10011410_18080</name>
</gene>
<dbReference type="InterPro" id="IPR014729">
    <property type="entry name" value="Rossmann-like_a/b/a_fold"/>
</dbReference>
<dbReference type="PANTHER" id="PTHR46268">
    <property type="entry name" value="STRESS RESPONSE PROTEIN NHAX"/>
    <property type="match status" value="1"/>
</dbReference>
<dbReference type="RefSeq" id="WP_188673480.1">
    <property type="nucleotide sequence ID" value="NZ_BMJH01000002.1"/>
</dbReference>
<dbReference type="InterPro" id="IPR006016">
    <property type="entry name" value="UspA"/>
</dbReference>
<protein>
    <submittedName>
        <fullName evidence="5">Universal stress protein</fullName>
    </submittedName>
</protein>
<feature type="domain" description="UspA" evidence="4">
    <location>
        <begin position="150"/>
        <end position="287"/>
    </location>
</feature>
<reference evidence="5" key="1">
    <citation type="journal article" date="2014" name="Int. J. Syst. Evol. Microbiol.">
        <title>Complete genome sequence of Corynebacterium casei LMG S-19264T (=DSM 44701T), isolated from a smear-ripened cheese.</title>
        <authorList>
            <consortium name="US DOE Joint Genome Institute (JGI-PGF)"/>
            <person name="Walter F."/>
            <person name="Albersmeier A."/>
            <person name="Kalinowski J."/>
            <person name="Ruckert C."/>
        </authorList>
    </citation>
    <scope>NUCLEOTIDE SEQUENCE</scope>
    <source>
        <strain evidence="5">CGMCC 1.15478</strain>
    </source>
</reference>
<comment type="caution">
    <text evidence="5">The sequence shown here is derived from an EMBL/GenBank/DDBJ whole genome shotgun (WGS) entry which is preliminary data.</text>
</comment>
<proteinExistence type="inferred from homology"/>
<dbReference type="GO" id="GO:0005524">
    <property type="term" value="F:ATP binding"/>
    <property type="evidence" value="ECO:0007669"/>
    <property type="project" value="UniProtKB-KW"/>
</dbReference>
<organism evidence="5 6">
    <name type="scientific">Hoyosella rhizosphaerae</name>
    <dbReference type="NCBI Taxonomy" id="1755582"/>
    <lineage>
        <taxon>Bacteria</taxon>
        <taxon>Bacillati</taxon>
        <taxon>Actinomycetota</taxon>
        <taxon>Actinomycetes</taxon>
        <taxon>Mycobacteriales</taxon>
        <taxon>Hoyosellaceae</taxon>
        <taxon>Hoyosella</taxon>
    </lineage>
</organism>
<evidence type="ECO:0000259" key="4">
    <source>
        <dbReference type="Pfam" id="PF00582"/>
    </source>
</evidence>
<dbReference type="EMBL" id="BMJH01000002">
    <property type="protein sequence ID" value="GGC65911.1"/>
    <property type="molecule type" value="Genomic_DNA"/>
</dbReference>
<comment type="similarity">
    <text evidence="1">Belongs to the universal stress protein A family.</text>
</comment>
<keyword evidence="2" id="KW-0547">Nucleotide-binding</keyword>
<evidence type="ECO:0000256" key="3">
    <source>
        <dbReference type="ARBA" id="ARBA00022840"/>
    </source>
</evidence>
<dbReference type="SUPFAM" id="SSF52402">
    <property type="entry name" value="Adenine nucleotide alpha hydrolases-like"/>
    <property type="match status" value="2"/>
</dbReference>